<evidence type="ECO:0000313" key="2">
    <source>
        <dbReference type="EMBL" id="KIQ70471.1"/>
    </source>
</evidence>
<dbReference type="AlphaFoldDB" id="A0A0D0PGJ3"/>
<dbReference type="Pfam" id="PF06094">
    <property type="entry name" value="GGACT"/>
    <property type="match status" value="1"/>
</dbReference>
<dbReference type="Proteomes" id="UP000035100">
    <property type="component" value="Unassembled WGS sequence"/>
</dbReference>
<evidence type="ECO:0000313" key="3">
    <source>
        <dbReference type="Proteomes" id="UP000035100"/>
    </source>
</evidence>
<proteinExistence type="predicted"/>
<dbReference type="eggNOG" id="COG3703">
    <property type="taxonomic scope" value="Bacteria"/>
</dbReference>
<dbReference type="SUPFAM" id="SSF110857">
    <property type="entry name" value="Gamma-glutamyl cyclotransferase-like"/>
    <property type="match status" value="1"/>
</dbReference>
<dbReference type="STRING" id="1123501.Wenmar_00847"/>
<keyword evidence="3" id="KW-1185">Reference proteome</keyword>
<comment type="caution">
    <text evidence="2">The sequence shown here is derived from an EMBL/GenBank/DDBJ whole genome shotgun (WGS) entry which is preliminary data.</text>
</comment>
<evidence type="ECO:0000259" key="1">
    <source>
        <dbReference type="Pfam" id="PF06094"/>
    </source>
</evidence>
<organism evidence="2 3">
    <name type="scientific">Wenxinia marina DSM 24838</name>
    <dbReference type="NCBI Taxonomy" id="1123501"/>
    <lineage>
        <taxon>Bacteria</taxon>
        <taxon>Pseudomonadati</taxon>
        <taxon>Pseudomonadota</taxon>
        <taxon>Alphaproteobacteria</taxon>
        <taxon>Rhodobacterales</taxon>
        <taxon>Roseobacteraceae</taxon>
        <taxon>Wenxinia</taxon>
    </lineage>
</organism>
<dbReference type="PATRIC" id="fig|1123501.6.peg.914"/>
<dbReference type="InterPro" id="IPR009288">
    <property type="entry name" value="AIG2-like_dom"/>
</dbReference>
<dbReference type="InterPro" id="IPR013024">
    <property type="entry name" value="GGCT-like"/>
</dbReference>
<name>A0A0D0PGJ3_9RHOB</name>
<dbReference type="EMBL" id="AONG01000005">
    <property type="protein sequence ID" value="KIQ70471.1"/>
    <property type="molecule type" value="Genomic_DNA"/>
</dbReference>
<dbReference type="RefSeq" id="WP_018304215.1">
    <property type="nucleotide sequence ID" value="NZ_KB902312.1"/>
</dbReference>
<dbReference type="CDD" id="cd06661">
    <property type="entry name" value="GGCT_like"/>
    <property type="match status" value="1"/>
</dbReference>
<reference evidence="2 3" key="1">
    <citation type="submission" date="2013-01" db="EMBL/GenBank/DDBJ databases">
        <authorList>
            <person name="Fiebig A."/>
            <person name="Goeker M."/>
            <person name="Klenk H.-P.P."/>
        </authorList>
    </citation>
    <scope>NUCLEOTIDE SEQUENCE [LARGE SCALE GENOMIC DNA]</scope>
    <source>
        <strain evidence="2 3">DSM 24838</strain>
    </source>
</reference>
<dbReference type="Gene3D" id="3.10.490.10">
    <property type="entry name" value="Gamma-glutamyl cyclotransferase-like"/>
    <property type="match status" value="1"/>
</dbReference>
<gene>
    <name evidence="2" type="ORF">Wenmar_00847</name>
</gene>
<feature type="domain" description="Gamma-glutamylcyclotransferase AIG2-like" evidence="1">
    <location>
        <begin position="13"/>
        <end position="109"/>
    </location>
</feature>
<accession>A0A0D0PGJ3</accession>
<dbReference type="OrthoDB" id="5567366at2"/>
<dbReference type="InterPro" id="IPR036568">
    <property type="entry name" value="GGCT-like_sf"/>
</dbReference>
<protein>
    <recommendedName>
        <fullName evidence="1">Gamma-glutamylcyclotransferase AIG2-like domain-containing protein</fullName>
    </recommendedName>
</protein>
<sequence>MSDPSHGPDPLFFGYGSLVNLATHGYRDPRPARLTGWRRVWRRTSLREVAFLSVDPAPDVTIDGVVAQVPGADWALLDERERAYARHDVTHAVAHDGPVAPCAVYRVSEGLIQPASEAAPILLSYLDAVAQGFLRVYGTDGLAAFFATTEGWGPIRDDRAAPVYPRAQVLTAEERAEVDRHLAGVA</sequence>